<gene>
    <name evidence="2" type="ORF">PoB_000842200</name>
</gene>
<dbReference type="EMBL" id="BLXT01000975">
    <property type="protein sequence ID" value="GFN81916.1"/>
    <property type="molecule type" value="Genomic_DNA"/>
</dbReference>
<protein>
    <submittedName>
        <fullName evidence="2">Uncharacterized protein</fullName>
    </submittedName>
</protein>
<evidence type="ECO:0000313" key="3">
    <source>
        <dbReference type="Proteomes" id="UP000735302"/>
    </source>
</evidence>
<sequence>MQLRLSGPEPGNQVMAGTLAYRWTHGYASGATSRWPIACEKGQTIFQKPSGTNWGTKLQPLGMICVSFIRPLLEYTNPVLNLASRTSLEKLKRDQNAALRPHIGGTPEHPNRDPGALSRMRAA</sequence>
<evidence type="ECO:0000313" key="2">
    <source>
        <dbReference type="EMBL" id="GFN81916.1"/>
    </source>
</evidence>
<dbReference type="AlphaFoldDB" id="A0AAV3YGD1"/>
<reference evidence="2 3" key="1">
    <citation type="journal article" date="2021" name="Elife">
        <title>Chloroplast acquisition without the gene transfer in kleptoplastic sea slugs, Plakobranchus ocellatus.</title>
        <authorList>
            <person name="Maeda T."/>
            <person name="Takahashi S."/>
            <person name="Yoshida T."/>
            <person name="Shimamura S."/>
            <person name="Takaki Y."/>
            <person name="Nagai Y."/>
            <person name="Toyoda A."/>
            <person name="Suzuki Y."/>
            <person name="Arimoto A."/>
            <person name="Ishii H."/>
            <person name="Satoh N."/>
            <person name="Nishiyama T."/>
            <person name="Hasebe M."/>
            <person name="Maruyama T."/>
            <person name="Minagawa J."/>
            <person name="Obokata J."/>
            <person name="Shigenobu S."/>
        </authorList>
    </citation>
    <scope>NUCLEOTIDE SEQUENCE [LARGE SCALE GENOMIC DNA]</scope>
</reference>
<evidence type="ECO:0000256" key="1">
    <source>
        <dbReference type="SAM" id="MobiDB-lite"/>
    </source>
</evidence>
<proteinExistence type="predicted"/>
<name>A0AAV3YGD1_9GAST</name>
<accession>A0AAV3YGD1</accession>
<comment type="caution">
    <text evidence="2">The sequence shown here is derived from an EMBL/GenBank/DDBJ whole genome shotgun (WGS) entry which is preliminary data.</text>
</comment>
<organism evidence="2 3">
    <name type="scientific">Plakobranchus ocellatus</name>
    <dbReference type="NCBI Taxonomy" id="259542"/>
    <lineage>
        <taxon>Eukaryota</taxon>
        <taxon>Metazoa</taxon>
        <taxon>Spiralia</taxon>
        <taxon>Lophotrochozoa</taxon>
        <taxon>Mollusca</taxon>
        <taxon>Gastropoda</taxon>
        <taxon>Heterobranchia</taxon>
        <taxon>Euthyneura</taxon>
        <taxon>Panpulmonata</taxon>
        <taxon>Sacoglossa</taxon>
        <taxon>Placobranchoidea</taxon>
        <taxon>Plakobranchidae</taxon>
        <taxon>Plakobranchus</taxon>
    </lineage>
</organism>
<feature type="region of interest" description="Disordered" evidence="1">
    <location>
        <begin position="93"/>
        <end position="123"/>
    </location>
</feature>
<dbReference type="Proteomes" id="UP000735302">
    <property type="component" value="Unassembled WGS sequence"/>
</dbReference>
<keyword evidence="3" id="KW-1185">Reference proteome</keyword>